<accession>A0AAE0LBD5</accession>
<dbReference type="Proteomes" id="UP001190700">
    <property type="component" value="Unassembled WGS sequence"/>
</dbReference>
<dbReference type="EMBL" id="LGRX02005083">
    <property type="protein sequence ID" value="KAK3279196.1"/>
    <property type="molecule type" value="Genomic_DNA"/>
</dbReference>
<dbReference type="AlphaFoldDB" id="A0AAE0LBD5"/>
<proteinExistence type="predicted"/>
<evidence type="ECO:0000313" key="2">
    <source>
        <dbReference type="Proteomes" id="UP001190700"/>
    </source>
</evidence>
<organism evidence="1 2">
    <name type="scientific">Cymbomonas tetramitiformis</name>
    <dbReference type="NCBI Taxonomy" id="36881"/>
    <lineage>
        <taxon>Eukaryota</taxon>
        <taxon>Viridiplantae</taxon>
        <taxon>Chlorophyta</taxon>
        <taxon>Pyramimonadophyceae</taxon>
        <taxon>Pyramimonadales</taxon>
        <taxon>Pyramimonadaceae</taxon>
        <taxon>Cymbomonas</taxon>
    </lineage>
</organism>
<name>A0AAE0LBD5_9CHLO</name>
<comment type="caution">
    <text evidence="1">The sequence shown here is derived from an EMBL/GenBank/DDBJ whole genome shotgun (WGS) entry which is preliminary data.</text>
</comment>
<evidence type="ECO:0000313" key="1">
    <source>
        <dbReference type="EMBL" id="KAK3279196.1"/>
    </source>
</evidence>
<sequence length="372" mass="41183">MHSTVKGVLSLLRNRYTMIQNRAGMESGATVHGGAEALRPKLATGVRDGKRNFWERKFGQVQIRPHFDPTFKWKTLGTCRGARRKIPTLQEKWYDLGCMGVDSLVVYPPWTVVHTLQEERTSPLPVRIQAARGLKLGRHHVPHVQLLVNYYLRSAEQAEATVPQPKVATGGRCIGPCMTPGTQARWVTPTSTGWTDLANNDGDDERLDMNQVKCEVVNPAEVQQMGAWDTALEERWKGELEGSSQMDQVVKMQGAGLSDTNVGDFLPKAAAFMQCCVAEDRLWLTAMTEMVLASTKASDWVHIDWMQLALGKLRRVPQEGGHSLGHSTRKGVCACTRAVGSLRETCCFLGGWSGCTRAVGSLRESLLLGWLV</sequence>
<keyword evidence="2" id="KW-1185">Reference proteome</keyword>
<protein>
    <submittedName>
        <fullName evidence="1">Uncharacterized protein</fullName>
    </submittedName>
</protein>
<gene>
    <name evidence="1" type="ORF">CYMTET_12909</name>
</gene>
<reference evidence="1 2" key="1">
    <citation type="journal article" date="2015" name="Genome Biol. Evol.">
        <title>Comparative Genomics of a Bacterivorous Green Alga Reveals Evolutionary Causalities and Consequences of Phago-Mixotrophic Mode of Nutrition.</title>
        <authorList>
            <person name="Burns J.A."/>
            <person name="Paasch A."/>
            <person name="Narechania A."/>
            <person name="Kim E."/>
        </authorList>
    </citation>
    <scope>NUCLEOTIDE SEQUENCE [LARGE SCALE GENOMIC DNA]</scope>
    <source>
        <strain evidence="1 2">PLY_AMNH</strain>
    </source>
</reference>